<dbReference type="PANTHER" id="PTHR47495">
    <property type="entry name" value="ALDEHYDE DEHYDROGENASE"/>
    <property type="match status" value="1"/>
</dbReference>
<dbReference type="Proteomes" id="UP001595713">
    <property type="component" value="Unassembled WGS sequence"/>
</dbReference>
<feature type="domain" description="Aldehyde oxidase/xanthine dehydrogenase a/b hammerhead" evidence="1">
    <location>
        <begin position="19"/>
        <end position="125"/>
    </location>
</feature>
<dbReference type="InterPro" id="IPR008274">
    <property type="entry name" value="AldOxase/xan_DH_MoCoBD1"/>
</dbReference>
<evidence type="ECO:0000313" key="2">
    <source>
        <dbReference type="EMBL" id="MFC3579269.1"/>
    </source>
</evidence>
<evidence type="ECO:0000313" key="3">
    <source>
        <dbReference type="Proteomes" id="UP001595713"/>
    </source>
</evidence>
<dbReference type="EMBL" id="JBHRXP010000001">
    <property type="protein sequence ID" value="MFC3579269.1"/>
    <property type="molecule type" value="Genomic_DNA"/>
</dbReference>
<dbReference type="Pfam" id="PF02738">
    <property type="entry name" value="MoCoBD_1"/>
    <property type="match status" value="1"/>
</dbReference>
<sequence length="718" mass="76204">MTSAPFPNRPRVDALDKVLGATKYAADYALPNLLYAMQVPATIAKGRVTALSIDAAMRVAGVVKVLTAGDFPPPPAAQQGAPPPPATITRDIAYRGQPVALVVAETLEAAIQGAEAIRPTYAADATFTATIDGKGAVRQPVQPTVGGNATTAMVQAVTRHSAEYVSPAQHHNPMEMLSTTAVWEGGVLTVYEGTQGSNAVKGALMRNLRLTSEQVVVKSPQVGGGFGQKGGAQRHTALVARAAMLLGRPVKLVVPRGQIFHNASFRPKNRHRIEIGADAAGKMIAVRYDADQQQSREGQFPPNYHETPPMMYGIPDYHGTAANIRIDTQAPGYMRAPTPHPSSFAFDSAVDELAVKLGVDPVAFRLRHRATRDPIDDKPFSSCFLHECLSEGARRFGWKGRPLAPGAMVRPDGTQVGWGVGCGAYPANVHPNIATLRVGADGTTRFAAAGHEMGQGIRSTIEQILVRDLAIDPARLEIAIGDTSVAPQHVTAGSWGTASVVPAAEQAAAKLKAAIAELLAGRSPGGNLHRQLAAVRRPFVQVEVTTVGPGQGDKDVARLRQGGMAVSGPEYPAFTSFSYIAHFVEVHVEPHTRRIRVPRVVSIADCGRVVSPRTAESQVRGGVVWGISACLREATEVDPRFGGWLNNDLADYVVAVNADIGEIDVGFIDRPDMQFNSLGAKGLGEVAMTGCAAAIANAVFHATGTRLREMPFRIEDLL</sequence>
<dbReference type="RefSeq" id="WP_261295237.1">
    <property type="nucleotide sequence ID" value="NZ_JANQBK010000014.1"/>
</dbReference>
<reference evidence="3" key="1">
    <citation type="journal article" date="2019" name="Int. J. Syst. Evol. Microbiol.">
        <title>The Global Catalogue of Microorganisms (GCM) 10K type strain sequencing project: providing services to taxonomists for standard genome sequencing and annotation.</title>
        <authorList>
            <consortium name="The Broad Institute Genomics Platform"/>
            <consortium name="The Broad Institute Genome Sequencing Center for Infectious Disease"/>
            <person name="Wu L."/>
            <person name="Ma J."/>
        </authorList>
    </citation>
    <scope>NUCLEOTIDE SEQUENCE [LARGE SCALE GENOMIC DNA]</scope>
    <source>
        <strain evidence="3">KCTC 42739</strain>
    </source>
</reference>
<dbReference type="InterPro" id="IPR000674">
    <property type="entry name" value="Ald_Oxase/Xan_DH_a/b"/>
</dbReference>
<comment type="caution">
    <text evidence="2">The sequence shown here is derived from an EMBL/GenBank/DDBJ whole genome shotgun (WGS) entry which is preliminary data.</text>
</comment>
<dbReference type="SMART" id="SM01008">
    <property type="entry name" value="Ald_Xan_dh_C"/>
    <property type="match status" value="1"/>
</dbReference>
<dbReference type="SUPFAM" id="SSF54665">
    <property type="entry name" value="CO dehydrogenase molybdoprotein N-domain-like"/>
    <property type="match status" value="1"/>
</dbReference>
<dbReference type="Gene3D" id="3.90.1170.50">
    <property type="entry name" value="Aldehyde oxidase/xanthine dehydrogenase, a/b hammerhead"/>
    <property type="match status" value="1"/>
</dbReference>
<dbReference type="InterPro" id="IPR052516">
    <property type="entry name" value="N-heterocyclic_Hydroxylase"/>
</dbReference>
<organism evidence="2 3">
    <name type="scientific">Sphingomonas hylomeconis</name>
    <dbReference type="NCBI Taxonomy" id="1395958"/>
    <lineage>
        <taxon>Bacteria</taxon>
        <taxon>Pseudomonadati</taxon>
        <taxon>Pseudomonadota</taxon>
        <taxon>Alphaproteobacteria</taxon>
        <taxon>Sphingomonadales</taxon>
        <taxon>Sphingomonadaceae</taxon>
        <taxon>Sphingomonas</taxon>
    </lineage>
</organism>
<evidence type="ECO:0000259" key="1">
    <source>
        <dbReference type="SMART" id="SM01008"/>
    </source>
</evidence>
<dbReference type="InterPro" id="IPR037165">
    <property type="entry name" value="AldOxase/xan_DH_Mopterin-bd_sf"/>
</dbReference>
<dbReference type="PANTHER" id="PTHR47495:SF1">
    <property type="entry name" value="BLL3820 PROTEIN"/>
    <property type="match status" value="1"/>
</dbReference>
<name>A0ABV7SQL4_9SPHN</name>
<dbReference type="SUPFAM" id="SSF56003">
    <property type="entry name" value="Molybdenum cofactor-binding domain"/>
    <property type="match status" value="1"/>
</dbReference>
<proteinExistence type="predicted"/>
<protein>
    <submittedName>
        <fullName evidence="2">Xanthine dehydrogenase family protein molybdopterin-binding subunit</fullName>
    </submittedName>
</protein>
<dbReference type="Pfam" id="PF20256">
    <property type="entry name" value="MoCoBD_2"/>
    <property type="match status" value="1"/>
</dbReference>
<dbReference type="Gene3D" id="3.30.365.10">
    <property type="entry name" value="Aldehyde oxidase/xanthine dehydrogenase, molybdopterin binding domain"/>
    <property type="match status" value="4"/>
</dbReference>
<gene>
    <name evidence="2" type="ORF">ACFONA_03760</name>
</gene>
<keyword evidence="3" id="KW-1185">Reference proteome</keyword>
<dbReference type="InterPro" id="IPR046867">
    <property type="entry name" value="AldOxase/xan_DH_MoCoBD2"/>
</dbReference>
<dbReference type="Pfam" id="PF01315">
    <property type="entry name" value="Ald_Xan_dh_C"/>
    <property type="match status" value="1"/>
</dbReference>
<dbReference type="InterPro" id="IPR036856">
    <property type="entry name" value="Ald_Oxase/Xan_DH_a/b_sf"/>
</dbReference>
<accession>A0ABV7SQL4</accession>